<dbReference type="AlphaFoldDB" id="A0A2I4D1Y1"/>
<dbReference type="OrthoDB" id="8941709at2759"/>
<dbReference type="GO" id="GO:0007166">
    <property type="term" value="P:cell surface receptor signaling pathway"/>
    <property type="evidence" value="ECO:0007669"/>
    <property type="project" value="TreeGrafter"/>
</dbReference>
<feature type="domain" description="Ig-like" evidence="3">
    <location>
        <begin position="7"/>
        <end position="89"/>
    </location>
</feature>
<accession>A0A2I4D1Y1</accession>
<dbReference type="GO" id="GO:0009897">
    <property type="term" value="C:external side of plasma membrane"/>
    <property type="evidence" value="ECO:0007669"/>
    <property type="project" value="TreeGrafter"/>
</dbReference>
<gene>
    <name evidence="5" type="primary">LOC106534211</name>
</gene>
<dbReference type="PROSITE" id="PS50835">
    <property type="entry name" value="IG_LIKE"/>
    <property type="match status" value="2"/>
</dbReference>
<dbReference type="SMART" id="SM00409">
    <property type="entry name" value="IG"/>
    <property type="match status" value="3"/>
</dbReference>
<organism evidence="4 5">
    <name type="scientific">Austrofundulus limnaeus</name>
    <name type="common">Annual killifish</name>
    <dbReference type="NCBI Taxonomy" id="52670"/>
    <lineage>
        <taxon>Eukaryota</taxon>
        <taxon>Metazoa</taxon>
        <taxon>Chordata</taxon>
        <taxon>Craniata</taxon>
        <taxon>Vertebrata</taxon>
        <taxon>Euteleostomi</taxon>
        <taxon>Actinopterygii</taxon>
        <taxon>Neopterygii</taxon>
        <taxon>Teleostei</taxon>
        <taxon>Neoteleostei</taxon>
        <taxon>Acanthomorphata</taxon>
        <taxon>Ovalentaria</taxon>
        <taxon>Atherinomorphae</taxon>
        <taxon>Cyprinodontiformes</taxon>
        <taxon>Rivulidae</taxon>
        <taxon>Austrofundulus</taxon>
    </lineage>
</organism>
<keyword evidence="1" id="KW-0732">Signal</keyword>
<dbReference type="PANTHER" id="PTHR11481">
    <property type="entry name" value="IMMUNOGLOBULIN FC RECEPTOR"/>
    <property type="match status" value="1"/>
</dbReference>
<dbReference type="InParanoid" id="A0A2I4D1Y1"/>
<dbReference type="InterPro" id="IPR013783">
    <property type="entry name" value="Ig-like_fold"/>
</dbReference>
<dbReference type="InterPro" id="IPR050488">
    <property type="entry name" value="Ig_Fc_receptor"/>
</dbReference>
<reference evidence="5" key="1">
    <citation type="submission" date="2025-08" db="UniProtKB">
        <authorList>
            <consortium name="RefSeq"/>
        </authorList>
    </citation>
    <scope>IDENTIFICATION</scope>
    <source>
        <strain evidence="5">Quisiro</strain>
        <tissue evidence="5">Liver</tissue>
    </source>
</reference>
<dbReference type="GO" id="GO:0006955">
    <property type="term" value="P:immune response"/>
    <property type="evidence" value="ECO:0007669"/>
    <property type="project" value="TreeGrafter"/>
</dbReference>
<dbReference type="Proteomes" id="UP000192220">
    <property type="component" value="Unplaced"/>
</dbReference>
<evidence type="ECO:0000259" key="3">
    <source>
        <dbReference type="PROSITE" id="PS50835"/>
    </source>
</evidence>
<dbReference type="RefSeq" id="XP_013886238.1">
    <property type="nucleotide sequence ID" value="XM_014030784.1"/>
</dbReference>
<evidence type="ECO:0000256" key="1">
    <source>
        <dbReference type="ARBA" id="ARBA00022729"/>
    </source>
</evidence>
<evidence type="ECO:0000256" key="2">
    <source>
        <dbReference type="ARBA" id="ARBA00023157"/>
    </source>
</evidence>
<keyword evidence="4" id="KW-1185">Reference proteome</keyword>
<evidence type="ECO:0000313" key="5">
    <source>
        <dbReference type="RefSeq" id="XP_013886238.1"/>
    </source>
</evidence>
<dbReference type="Gene3D" id="2.60.40.10">
    <property type="entry name" value="Immunoglobulins"/>
    <property type="match status" value="3"/>
</dbReference>
<dbReference type="GO" id="GO:0004888">
    <property type="term" value="F:transmembrane signaling receptor activity"/>
    <property type="evidence" value="ECO:0007669"/>
    <property type="project" value="TreeGrafter"/>
</dbReference>
<dbReference type="InterPro" id="IPR003598">
    <property type="entry name" value="Ig_sub2"/>
</dbReference>
<dbReference type="KEGG" id="alim:106534211"/>
<dbReference type="SUPFAM" id="SSF48726">
    <property type="entry name" value="Immunoglobulin"/>
    <property type="match status" value="2"/>
</dbReference>
<feature type="domain" description="Ig-like" evidence="3">
    <location>
        <begin position="104"/>
        <end position="271"/>
    </location>
</feature>
<dbReference type="InterPro" id="IPR007110">
    <property type="entry name" value="Ig-like_dom"/>
</dbReference>
<sequence>MAAFEGPIVDVWPSQSEVYLGESVFLQCRLESNFSSAWTYRWYRNNTNTTLTLNPRHSVCGDSYSITAVTSQDAGSYWCRAEQRERNITTEVEVQLRVSALLHPSLALTPSSRQVFSGERVAVQCPARTRNNSSGWKLWHFSPEEKNKRQMCVNHSNACVFVADRANSGLYWCEEAEGRSRAINITVSYGNIILKTPAFSVHHGGTVVLHCQYRTGNQNETIFFKNGIAINTSETTLNLTMEKVTQQEEGLYKCGSQDRKMESKESWLSVTLDGVHSKNCICEVSRSSS</sequence>
<dbReference type="Pfam" id="PF13927">
    <property type="entry name" value="Ig_3"/>
    <property type="match status" value="1"/>
</dbReference>
<dbReference type="InterPro" id="IPR036179">
    <property type="entry name" value="Ig-like_dom_sf"/>
</dbReference>
<keyword evidence="2" id="KW-1015">Disulfide bond</keyword>
<dbReference type="GeneID" id="106534211"/>
<proteinExistence type="predicted"/>
<dbReference type="PANTHER" id="PTHR11481:SF64">
    <property type="entry name" value="FC RECEPTOR-LIKE PROTEIN 4"/>
    <property type="match status" value="1"/>
</dbReference>
<protein>
    <submittedName>
        <fullName evidence="5">Fc receptor-like protein 2</fullName>
    </submittedName>
</protein>
<dbReference type="InterPro" id="IPR003599">
    <property type="entry name" value="Ig_sub"/>
</dbReference>
<evidence type="ECO:0000313" key="4">
    <source>
        <dbReference type="Proteomes" id="UP000192220"/>
    </source>
</evidence>
<name>A0A2I4D1Y1_AUSLI</name>
<dbReference type="SMART" id="SM00408">
    <property type="entry name" value="IGc2"/>
    <property type="match status" value="2"/>
</dbReference>